<dbReference type="EMBL" id="KN834051">
    <property type="protein sequence ID" value="KIK12745.1"/>
    <property type="molecule type" value="Genomic_DNA"/>
</dbReference>
<name>A0A0C9XK80_9AGAM</name>
<dbReference type="HOGENOM" id="CLU_2984639_0_0_1"/>
<dbReference type="Proteomes" id="UP000054018">
    <property type="component" value="Unassembled WGS sequence"/>
</dbReference>
<evidence type="ECO:0000313" key="1">
    <source>
        <dbReference type="EMBL" id="KIK12745.1"/>
    </source>
</evidence>
<reference evidence="1 2" key="1">
    <citation type="submission" date="2014-04" db="EMBL/GenBank/DDBJ databases">
        <authorList>
            <consortium name="DOE Joint Genome Institute"/>
            <person name="Kuo A."/>
            <person name="Kohler A."/>
            <person name="Costa M.D."/>
            <person name="Nagy L.G."/>
            <person name="Floudas D."/>
            <person name="Copeland A."/>
            <person name="Barry K.W."/>
            <person name="Cichocki N."/>
            <person name="Veneault-Fourrey C."/>
            <person name="LaButti K."/>
            <person name="Lindquist E.A."/>
            <person name="Lipzen A."/>
            <person name="Lundell T."/>
            <person name="Morin E."/>
            <person name="Murat C."/>
            <person name="Sun H."/>
            <person name="Tunlid A."/>
            <person name="Henrissat B."/>
            <person name="Grigoriev I.V."/>
            <person name="Hibbett D.S."/>
            <person name="Martin F."/>
            <person name="Nordberg H.P."/>
            <person name="Cantor M.N."/>
            <person name="Hua S.X."/>
        </authorList>
    </citation>
    <scope>NUCLEOTIDE SEQUENCE [LARGE SCALE GENOMIC DNA]</scope>
    <source>
        <strain evidence="1 2">441</strain>
    </source>
</reference>
<proteinExistence type="predicted"/>
<feature type="non-terminal residue" evidence="1">
    <location>
        <position position="1"/>
    </location>
</feature>
<keyword evidence="2" id="KW-1185">Reference proteome</keyword>
<reference evidence="2" key="2">
    <citation type="submission" date="2015-01" db="EMBL/GenBank/DDBJ databases">
        <title>Evolutionary Origins and Diversification of the Mycorrhizal Mutualists.</title>
        <authorList>
            <consortium name="DOE Joint Genome Institute"/>
            <consortium name="Mycorrhizal Genomics Consortium"/>
            <person name="Kohler A."/>
            <person name="Kuo A."/>
            <person name="Nagy L.G."/>
            <person name="Floudas D."/>
            <person name="Copeland A."/>
            <person name="Barry K.W."/>
            <person name="Cichocki N."/>
            <person name="Veneault-Fourrey C."/>
            <person name="LaButti K."/>
            <person name="Lindquist E.A."/>
            <person name="Lipzen A."/>
            <person name="Lundell T."/>
            <person name="Morin E."/>
            <person name="Murat C."/>
            <person name="Riley R."/>
            <person name="Ohm R."/>
            <person name="Sun H."/>
            <person name="Tunlid A."/>
            <person name="Henrissat B."/>
            <person name="Grigoriev I.V."/>
            <person name="Hibbett D.S."/>
            <person name="Martin F."/>
        </authorList>
    </citation>
    <scope>NUCLEOTIDE SEQUENCE [LARGE SCALE GENOMIC DNA]</scope>
    <source>
        <strain evidence="2">441</strain>
    </source>
</reference>
<sequence length="58" mass="6788">MSPPSIEVDSGCKDGLVEIKVGELQTYYERELRDYFRSPPRFAPFRMHAVVVRPFRTL</sequence>
<protein>
    <submittedName>
        <fullName evidence="1">Uncharacterized protein</fullName>
    </submittedName>
</protein>
<accession>A0A0C9XK80</accession>
<evidence type="ECO:0000313" key="2">
    <source>
        <dbReference type="Proteomes" id="UP000054018"/>
    </source>
</evidence>
<dbReference type="AlphaFoldDB" id="A0A0C9XK80"/>
<organism evidence="1 2">
    <name type="scientific">Pisolithus microcarpus 441</name>
    <dbReference type="NCBI Taxonomy" id="765257"/>
    <lineage>
        <taxon>Eukaryota</taxon>
        <taxon>Fungi</taxon>
        <taxon>Dikarya</taxon>
        <taxon>Basidiomycota</taxon>
        <taxon>Agaricomycotina</taxon>
        <taxon>Agaricomycetes</taxon>
        <taxon>Agaricomycetidae</taxon>
        <taxon>Boletales</taxon>
        <taxon>Sclerodermatineae</taxon>
        <taxon>Pisolithaceae</taxon>
        <taxon>Pisolithus</taxon>
    </lineage>
</organism>
<feature type="non-terminal residue" evidence="1">
    <location>
        <position position="58"/>
    </location>
</feature>
<gene>
    <name evidence="1" type="ORF">PISMIDRAFT_689207</name>
</gene>